<feature type="region of interest" description="Disordered" evidence="1">
    <location>
        <begin position="88"/>
        <end position="107"/>
    </location>
</feature>
<name>A0A484I611_9ARCH</name>
<feature type="compositionally biased region" description="Polar residues" evidence="1">
    <location>
        <begin position="43"/>
        <end position="60"/>
    </location>
</feature>
<evidence type="ECO:0000313" key="3">
    <source>
        <dbReference type="Proteomes" id="UP000294299"/>
    </source>
</evidence>
<protein>
    <submittedName>
        <fullName evidence="2">Uncharacterized protein</fullName>
    </submittedName>
</protein>
<dbReference type="GeneID" id="39420327"/>
<feature type="compositionally biased region" description="Polar residues" evidence="1">
    <location>
        <begin position="96"/>
        <end position="107"/>
    </location>
</feature>
<dbReference type="OrthoDB" id="11696at2157"/>
<feature type="region of interest" description="Disordered" evidence="1">
    <location>
        <begin position="41"/>
        <end position="66"/>
    </location>
</feature>
<keyword evidence="3" id="KW-1185">Reference proteome</keyword>
<dbReference type="RefSeq" id="WP_134483117.1">
    <property type="nucleotide sequence ID" value="NZ_LR216287.1"/>
</dbReference>
<proteinExistence type="predicted"/>
<reference evidence="2 3" key="1">
    <citation type="submission" date="2019-02" db="EMBL/GenBank/DDBJ databases">
        <authorList>
            <person name="Lehtovirta-Morley E L."/>
        </authorList>
    </citation>
    <scope>NUCLEOTIDE SEQUENCE [LARGE SCALE GENOMIC DNA]</scope>
    <source>
        <strain evidence="2">NFRAN1</strain>
    </source>
</reference>
<evidence type="ECO:0000256" key="1">
    <source>
        <dbReference type="SAM" id="MobiDB-lite"/>
    </source>
</evidence>
<evidence type="ECO:0000313" key="2">
    <source>
        <dbReference type="EMBL" id="VFJ13169.1"/>
    </source>
</evidence>
<accession>A0A484I611</accession>
<organism evidence="2 3">
    <name type="scientific">Candidatus Nitrosocosmicus franklandianus</name>
    <dbReference type="NCBI Taxonomy" id="1798806"/>
    <lineage>
        <taxon>Archaea</taxon>
        <taxon>Nitrososphaerota</taxon>
        <taxon>Nitrososphaeria</taxon>
        <taxon>Nitrososphaerales</taxon>
        <taxon>Nitrososphaeraceae</taxon>
        <taxon>Candidatus Nitrosocosmicus</taxon>
    </lineage>
</organism>
<sequence>MNKSFVGILSVFLAVGLIGVYVPNAFASILERPGVEACGNIAAGQQPNSDAEQEVEQGQASEADGQAVAPEFNALNANNLNLGLQENGECIPTFDQPPTDSTLPAPQ</sequence>
<gene>
    <name evidence="2" type="ORF">NFRAN_0847</name>
</gene>
<dbReference type="KEGG" id="nfn:NFRAN_0847"/>
<dbReference type="Proteomes" id="UP000294299">
    <property type="component" value="Chromosome NFRAN"/>
</dbReference>
<dbReference type="AlphaFoldDB" id="A0A484I611"/>
<dbReference type="EMBL" id="LR216287">
    <property type="protein sequence ID" value="VFJ13169.1"/>
    <property type="molecule type" value="Genomic_DNA"/>
</dbReference>